<evidence type="ECO:0000259" key="6">
    <source>
        <dbReference type="PROSITE" id="PS50249"/>
    </source>
</evidence>
<dbReference type="Gene3D" id="3.40.140.10">
    <property type="entry name" value="Cytidine Deaminase, domain 2"/>
    <property type="match status" value="1"/>
</dbReference>
<dbReference type="GO" id="GO:0046872">
    <property type="term" value="F:metal ion binding"/>
    <property type="evidence" value="ECO:0007669"/>
    <property type="project" value="UniProtKB-KW"/>
</dbReference>
<evidence type="ECO:0000256" key="3">
    <source>
        <dbReference type="ARBA" id="ARBA00022801"/>
    </source>
</evidence>
<organism evidence="7">
    <name type="scientific">marine sediment metagenome</name>
    <dbReference type="NCBI Taxonomy" id="412755"/>
    <lineage>
        <taxon>unclassified sequences</taxon>
        <taxon>metagenomes</taxon>
        <taxon>ecological metagenomes</taxon>
    </lineage>
</organism>
<feature type="domain" description="MPN" evidence="6">
    <location>
        <begin position="1"/>
        <end position="61"/>
    </location>
</feature>
<evidence type="ECO:0000256" key="4">
    <source>
        <dbReference type="ARBA" id="ARBA00022833"/>
    </source>
</evidence>
<evidence type="ECO:0000256" key="1">
    <source>
        <dbReference type="ARBA" id="ARBA00022670"/>
    </source>
</evidence>
<keyword evidence="2" id="KW-0479">Metal-binding</keyword>
<protein>
    <recommendedName>
        <fullName evidence="6">MPN domain-containing protein</fullName>
    </recommendedName>
</protein>
<name>A0A0F9ED21_9ZZZZ</name>
<evidence type="ECO:0000256" key="5">
    <source>
        <dbReference type="ARBA" id="ARBA00023049"/>
    </source>
</evidence>
<dbReference type="PROSITE" id="PS01302">
    <property type="entry name" value="UPF0758"/>
    <property type="match status" value="1"/>
</dbReference>
<comment type="caution">
    <text evidence="7">The sequence shown here is derived from an EMBL/GenBank/DDBJ whole genome shotgun (WGS) entry which is preliminary data.</text>
</comment>
<sequence>VFKPAVSESAASIILVHNHPSGDSEPSKDDIEITKTVVDAGKLMGISVHDHIIIGGNVFTK</sequence>
<dbReference type="PROSITE" id="PS50249">
    <property type="entry name" value="MPN"/>
    <property type="match status" value="1"/>
</dbReference>
<reference evidence="7" key="1">
    <citation type="journal article" date="2015" name="Nature">
        <title>Complex archaea that bridge the gap between prokaryotes and eukaryotes.</title>
        <authorList>
            <person name="Spang A."/>
            <person name="Saw J.H."/>
            <person name="Jorgensen S.L."/>
            <person name="Zaremba-Niedzwiedzka K."/>
            <person name="Martijn J."/>
            <person name="Lind A.E."/>
            <person name="van Eijk R."/>
            <person name="Schleper C."/>
            <person name="Guy L."/>
            <person name="Ettema T.J."/>
        </authorList>
    </citation>
    <scope>NUCLEOTIDE SEQUENCE</scope>
</reference>
<dbReference type="InterPro" id="IPR037518">
    <property type="entry name" value="MPN"/>
</dbReference>
<gene>
    <name evidence="7" type="ORF">LCGC14_2440620</name>
</gene>
<dbReference type="Pfam" id="PF04002">
    <property type="entry name" value="RadC"/>
    <property type="match status" value="1"/>
</dbReference>
<keyword evidence="3" id="KW-0378">Hydrolase</keyword>
<dbReference type="InterPro" id="IPR025657">
    <property type="entry name" value="RadC_JAB"/>
</dbReference>
<dbReference type="PANTHER" id="PTHR30471">
    <property type="entry name" value="DNA REPAIR PROTEIN RADC"/>
    <property type="match status" value="1"/>
</dbReference>
<evidence type="ECO:0000256" key="2">
    <source>
        <dbReference type="ARBA" id="ARBA00022723"/>
    </source>
</evidence>
<dbReference type="AlphaFoldDB" id="A0A0F9ED21"/>
<keyword evidence="4" id="KW-0862">Zinc</keyword>
<dbReference type="PANTHER" id="PTHR30471:SF3">
    <property type="entry name" value="UPF0758 PROTEIN YEES-RELATED"/>
    <property type="match status" value="1"/>
</dbReference>
<accession>A0A0F9ED21</accession>
<dbReference type="InterPro" id="IPR001405">
    <property type="entry name" value="UPF0758"/>
</dbReference>
<feature type="non-terminal residue" evidence="7">
    <location>
        <position position="1"/>
    </location>
</feature>
<keyword evidence="5" id="KW-0482">Metalloprotease</keyword>
<dbReference type="EMBL" id="LAZR01037547">
    <property type="protein sequence ID" value="KKL21918.1"/>
    <property type="molecule type" value="Genomic_DNA"/>
</dbReference>
<dbReference type="GO" id="GO:0008237">
    <property type="term" value="F:metallopeptidase activity"/>
    <property type="evidence" value="ECO:0007669"/>
    <property type="project" value="UniProtKB-KW"/>
</dbReference>
<dbReference type="InterPro" id="IPR020891">
    <property type="entry name" value="UPF0758_CS"/>
</dbReference>
<dbReference type="GO" id="GO:0006508">
    <property type="term" value="P:proteolysis"/>
    <property type="evidence" value="ECO:0007669"/>
    <property type="project" value="UniProtKB-KW"/>
</dbReference>
<proteinExistence type="predicted"/>
<evidence type="ECO:0000313" key="7">
    <source>
        <dbReference type="EMBL" id="KKL21918.1"/>
    </source>
</evidence>
<keyword evidence="1" id="KW-0645">Protease</keyword>